<evidence type="ECO:0008006" key="3">
    <source>
        <dbReference type="Google" id="ProtNLM"/>
    </source>
</evidence>
<dbReference type="AlphaFoldDB" id="A0A1D7U3C6"/>
<proteinExistence type="predicted"/>
<keyword evidence="2" id="KW-1185">Reference proteome</keyword>
<reference evidence="1 2" key="1">
    <citation type="journal article" date="2015" name="Antonie Van Leeuwenhoek">
        <title>Bosea vaviloviae sp. nov., a new species of slow-growing rhizobia isolated from nodules of the relict species Vavilovia formosa (Stev.) Fed.</title>
        <authorList>
            <person name="Safronova V.I."/>
            <person name="Kuznetsova I.G."/>
            <person name="Sazanova A.L."/>
            <person name="Kimeklis A.K."/>
            <person name="Belimov A.A."/>
            <person name="Andronov E.E."/>
            <person name="Pinaev A.G."/>
            <person name="Chizhevskaya E.P."/>
            <person name="Pukhaev A.R."/>
            <person name="Popov K.P."/>
            <person name="Willems A."/>
            <person name="Tikhonovich I.A."/>
        </authorList>
    </citation>
    <scope>NUCLEOTIDE SEQUENCE [LARGE SCALE GENOMIC DNA]</scope>
    <source>
        <strain evidence="1 2">Vaf18</strain>
    </source>
</reference>
<organism evidence="1 2">
    <name type="scientific">Bosea vaviloviae</name>
    <dbReference type="NCBI Taxonomy" id="1526658"/>
    <lineage>
        <taxon>Bacteria</taxon>
        <taxon>Pseudomonadati</taxon>
        <taxon>Pseudomonadota</taxon>
        <taxon>Alphaproteobacteria</taxon>
        <taxon>Hyphomicrobiales</taxon>
        <taxon>Boseaceae</taxon>
        <taxon>Bosea</taxon>
    </lineage>
</organism>
<gene>
    <name evidence="1" type="ORF">BHK69_16735</name>
</gene>
<evidence type="ECO:0000313" key="1">
    <source>
        <dbReference type="EMBL" id="AOO81875.1"/>
    </source>
</evidence>
<evidence type="ECO:0000313" key="2">
    <source>
        <dbReference type="Proteomes" id="UP000094969"/>
    </source>
</evidence>
<dbReference type="STRING" id="1526658.BHK69_16735"/>
<dbReference type="OrthoDB" id="7666987at2"/>
<dbReference type="Proteomes" id="UP000094969">
    <property type="component" value="Chromosome"/>
</dbReference>
<sequence>MEASDANEARRNFHDQAGYCRELGSPFTAELCDLLGSRLDHSSRFGRRVLNWPGHARADALALRAAGAFNALARSGQVPALQEVYPPKQGDREALWHALARTIVSHDAFLHDYLDSAPQTNEVRRSSALLGGGLTIAREFGLPLSLLEIGASAGLNLGFEHYRYELGTAAYGQAGSGVVICSEWRGSAPELTTPLAVVTRRACDLNPLDAASDRDRQRVLSYIWPDQSARVETTEAAFDFAAGMPWRVEQGDAATWVEARLAEPTEAGLTRVLMHSIMWQYMPEATKERITGAMRKAGEAASLERPLAWLRMEADGRKEGAAVTLTTWPTGTDREIARADFHGRWVAWS</sequence>
<accession>A0A1D7U3C6</accession>
<protein>
    <recommendedName>
        <fullName evidence="3">DUF2332 domain-containing protein</fullName>
    </recommendedName>
</protein>
<dbReference type="PIRSF" id="PIRSF012608">
    <property type="entry name" value="UCP012608"/>
    <property type="match status" value="1"/>
</dbReference>
<dbReference type="EMBL" id="CP017147">
    <property type="protein sequence ID" value="AOO81875.1"/>
    <property type="molecule type" value="Genomic_DNA"/>
</dbReference>
<dbReference type="Pfam" id="PF10094">
    <property type="entry name" value="DUF2332"/>
    <property type="match status" value="1"/>
</dbReference>
<dbReference type="KEGG" id="bvv:BHK69_16735"/>
<dbReference type="InterPro" id="IPR011200">
    <property type="entry name" value="UCP012608"/>
</dbReference>
<name>A0A1D7U3C6_9HYPH</name>